<dbReference type="RefSeq" id="XP_018466282.1">
    <property type="nucleotide sequence ID" value="XM_018610780.1"/>
</dbReference>
<dbReference type="Pfam" id="PF13456">
    <property type="entry name" value="RVT_3"/>
    <property type="match status" value="1"/>
</dbReference>
<dbReference type="KEGG" id="rsz:108837757"/>
<gene>
    <name evidence="4" type="primary">LOC108837757</name>
</gene>
<dbReference type="InterPro" id="IPR036397">
    <property type="entry name" value="RNaseH_sf"/>
</dbReference>
<feature type="domain" description="Reverse transcriptase zinc-binding" evidence="2">
    <location>
        <begin position="23"/>
        <end position="80"/>
    </location>
</feature>
<reference evidence="3" key="1">
    <citation type="journal article" date="2019" name="Database">
        <title>The radish genome database (RadishGD): an integrated information resource for radish genomics.</title>
        <authorList>
            <person name="Yu H.J."/>
            <person name="Baek S."/>
            <person name="Lee Y.J."/>
            <person name="Cho A."/>
            <person name="Mun J.H."/>
        </authorList>
    </citation>
    <scope>NUCLEOTIDE SEQUENCE [LARGE SCALE GENOMIC DNA]</scope>
    <source>
        <strain evidence="3">cv. WK10039</strain>
    </source>
</reference>
<dbReference type="InterPro" id="IPR044730">
    <property type="entry name" value="RNase_H-like_dom_plant"/>
</dbReference>
<dbReference type="PANTHER" id="PTHR34146">
    <property type="entry name" value="POLYNUCLEOTIDYL TRANSFERASE, RIBONUCLEASE H-LIKE SUPERFAMILY PROTEIN-RELATED"/>
    <property type="match status" value="1"/>
</dbReference>
<accession>A0A6J0M1V3</accession>
<protein>
    <submittedName>
        <fullName evidence="4">Uncharacterized protein LOC108837757</fullName>
    </submittedName>
</protein>
<sequence>MNPSGSTSPWKAEAGGLTERNVKTSEKVKTFFWKTYHQGLPVGEQFAIKNIHLSPLCRRCNGTESITHLLFYCPYASQVWALAPLSSPIDTGDITSTLEGWERVRKLQSLPPVGLETGTLAASIVWNIWIARNHLLFQNRDFSPEETILKAITDAREWLLAQPPMKIPQSKPLIMLEPNPMRSGVTIYADAAWNPSSESAGFGWIIDDRVSATNHSATSLHVSSPLIAEALAVRSALTFALSCGFNSITLLSDSQSLISIINKKELQLEIFNIIRDIYHLSVSFISITFSFIPKSTNANADHVAKQALWALNPV</sequence>
<dbReference type="GO" id="GO:0003676">
    <property type="term" value="F:nucleic acid binding"/>
    <property type="evidence" value="ECO:0007669"/>
    <property type="project" value="InterPro"/>
</dbReference>
<dbReference type="InterPro" id="IPR026960">
    <property type="entry name" value="RVT-Znf"/>
</dbReference>
<keyword evidence="3" id="KW-1185">Reference proteome</keyword>
<dbReference type="SUPFAM" id="SSF53098">
    <property type="entry name" value="Ribonuclease H-like"/>
    <property type="match status" value="1"/>
</dbReference>
<feature type="domain" description="RNase H type-1" evidence="1">
    <location>
        <begin position="190"/>
        <end position="307"/>
    </location>
</feature>
<organism evidence="3 4">
    <name type="scientific">Raphanus sativus</name>
    <name type="common">Radish</name>
    <name type="synonym">Raphanus raphanistrum var. sativus</name>
    <dbReference type="NCBI Taxonomy" id="3726"/>
    <lineage>
        <taxon>Eukaryota</taxon>
        <taxon>Viridiplantae</taxon>
        <taxon>Streptophyta</taxon>
        <taxon>Embryophyta</taxon>
        <taxon>Tracheophyta</taxon>
        <taxon>Spermatophyta</taxon>
        <taxon>Magnoliopsida</taxon>
        <taxon>eudicotyledons</taxon>
        <taxon>Gunneridae</taxon>
        <taxon>Pentapetalae</taxon>
        <taxon>rosids</taxon>
        <taxon>malvids</taxon>
        <taxon>Brassicales</taxon>
        <taxon>Brassicaceae</taxon>
        <taxon>Brassiceae</taxon>
        <taxon>Raphanus</taxon>
    </lineage>
</organism>
<dbReference type="AlphaFoldDB" id="A0A6J0M1V3"/>
<name>A0A6J0M1V3_RAPSA</name>
<dbReference type="GO" id="GO:0004523">
    <property type="term" value="F:RNA-DNA hybrid ribonuclease activity"/>
    <property type="evidence" value="ECO:0007669"/>
    <property type="project" value="InterPro"/>
</dbReference>
<reference evidence="4" key="2">
    <citation type="submission" date="2025-08" db="UniProtKB">
        <authorList>
            <consortium name="RefSeq"/>
        </authorList>
    </citation>
    <scope>IDENTIFICATION</scope>
    <source>
        <tissue evidence="4">Leaf</tissue>
    </source>
</reference>
<dbReference type="InterPro" id="IPR002156">
    <property type="entry name" value="RNaseH_domain"/>
</dbReference>
<evidence type="ECO:0000313" key="3">
    <source>
        <dbReference type="Proteomes" id="UP000504610"/>
    </source>
</evidence>
<proteinExistence type="predicted"/>
<dbReference type="Pfam" id="PF13966">
    <property type="entry name" value="zf-RVT"/>
    <property type="match status" value="1"/>
</dbReference>
<dbReference type="PANTHER" id="PTHR34146:SF11">
    <property type="entry name" value="RIBONUCLEASE H-LIKE SUPERFAMILY PROTEIN"/>
    <property type="match status" value="1"/>
</dbReference>
<dbReference type="CDD" id="cd06222">
    <property type="entry name" value="RNase_H_like"/>
    <property type="match status" value="1"/>
</dbReference>
<evidence type="ECO:0000259" key="2">
    <source>
        <dbReference type="Pfam" id="PF13966"/>
    </source>
</evidence>
<dbReference type="GeneID" id="108837757"/>
<dbReference type="Gene3D" id="3.30.420.10">
    <property type="entry name" value="Ribonuclease H-like superfamily/Ribonuclease H"/>
    <property type="match status" value="1"/>
</dbReference>
<dbReference type="InterPro" id="IPR012337">
    <property type="entry name" value="RNaseH-like_sf"/>
</dbReference>
<dbReference type="OrthoDB" id="1036116at2759"/>
<evidence type="ECO:0000259" key="1">
    <source>
        <dbReference type="Pfam" id="PF13456"/>
    </source>
</evidence>
<dbReference type="Proteomes" id="UP000504610">
    <property type="component" value="Chromosome 2"/>
</dbReference>
<evidence type="ECO:0000313" key="4">
    <source>
        <dbReference type="RefSeq" id="XP_018466282.1"/>
    </source>
</evidence>